<proteinExistence type="predicted"/>
<dbReference type="Gene3D" id="3.30.60.90">
    <property type="match status" value="2"/>
</dbReference>
<dbReference type="PANTHER" id="PTHR22772:SF4">
    <property type="entry name" value="ZINC FINGER ZZ-TYPE AND EF-HAND DOMAIN-CONTAINING PROTEIN 1"/>
    <property type="match status" value="1"/>
</dbReference>
<name>A0A6J8DBI1_MYTCO</name>
<evidence type="ECO:0000256" key="5">
    <source>
        <dbReference type="SAM" id="MobiDB-lite"/>
    </source>
</evidence>
<dbReference type="SUPFAM" id="SSF49854">
    <property type="entry name" value="Spermadhesin, CUB domain"/>
    <property type="match status" value="1"/>
</dbReference>
<dbReference type="PANTHER" id="PTHR22772">
    <property type="entry name" value="NOVEL ZZ TYPE ZINC FINGER DOMAIN CONTAINING PROTEIN"/>
    <property type="match status" value="1"/>
</dbReference>
<evidence type="ECO:0000256" key="2">
    <source>
        <dbReference type="ARBA" id="ARBA00022771"/>
    </source>
</evidence>
<evidence type="ECO:0000259" key="6">
    <source>
        <dbReference type="PROSITE" id="PS50135"/>
    </source>
</evidence>
<feature type="domain" description="EF-hand" evidence="7">
    <location>
        <begin position="100"/>
        <end position="135"/>
    </location>
</feature>
<evidence type="ECO:0000259" key="8">
    <source>
        <dbReference type="PROSITE" id="PS51284"/>
    </source>
</evidence>
<accession>A0A6J8DBI1</accession>
<dbReference type="Gene3D" id="2.60.120.260">
    <property type="entry name" value="Galactose-binding domain-like"/>
    <property type="match status" value="2"/>
</dbReference>
<dbReference type="Proteomes" id="UP000507470">
    <property type="component" value="Unassembled WGS sequence"/>
</dbReference>
<protein>
    <recommendedName>
        <fullName evidence="11">HECT-type E3 ubiquitin transferase</fullName>
    </recommendedName>
</protein>
<dbReference type="InterPro" id="IPR002048">
    <property type="entry name" value="EF_hand_dom"/>
</dbReference>
<dbReference type="Pfam" id="PF00569">
    <property type="entry name" value="ZZ"/>
    <property type="match status" value="2"/>
</dbReference>
<dbReference type="GO" id="GO:0008270">
    <property type="term" value="F:zinc ion binding"/>
    <property type="evidence" value="ECO:0007669"/>
    <property type="project" value="UniProtKB-KW"/>
</dbReference>
<dbReference type="InterPro" id="IPR004939">
    <property type="entry name" value="APC_su10/DOC_dom"/>
</dbReference>
<dbReference type="SMART" id="SM00291">
    <property type="entry name" value="ZnF_ZZ"/>
    <property type="match status" value="2"/>
</dbReference>
<dbReference type="Gene3D" id="1.10.238.10">
    <property type="entry name" value="EF-hand"/>
    <property type="match status" value="1"/>
</dbReference>
<gene>
    <name evidence="9" type="ORF">MCOR_39667</name>
</gene>
<evidence type="ECO:0000313" key="10">
    <source>
        <dbReference type="Proteomes" id="UP000507470"/>
    </source>
</evidence>
<dbReference type="PROSITE" id="PS50135">
    <property type="entry name" value="ZF_ZZ_2"/>
    <property type="match status" value="2"/>
</dbReference>
<dbReference type="InterPro" id="IPR043145">
    <property type="entry name" value="Znf_ZZ_sf"/>
</dbReference>
<evidence type="ECO:0000256" key="3">
    <source>
        <dbReference type="ARBA" id="ARBA00022833"/>
    </source>
</evidence>
<dbReference type="OrthoDB" id="661148at2759"/>
<dbReference type="InterPro" id="IPR040099">
    <property type="entry name" value="ZZEF1"/>
</dbReference>
<keyword evidence="3" id="KW-0862">Zinc</keyword>
<dbReference type="PROSITE" id="PS51284">
    <property type="entry name" value="DOC"/>
    <property type="match status" value="1"/>
</dbReference>
<dbReference type="InterPro" id="IPR035914">
    <property type="entry name" value="Sperma_CUB_dom_sf"/>
</dbReference>
<feature type="domain" description="ZZ-type" evidence="6">
    <location>
        <begin position="2133"/>
        <end position="2189"/>
    </location>
</feature>
<keyword evidence="1" id="KW-0479">Metal-binding</keyword>
<dbReference type="SUPFAM" id="SSF49785">
    <property type="entry name" value="Galactose-binding domain-like"/>
    <property type="match status" value="1"/>
</dbReference>
<reference evidence="9 10" key="1">
    <citation type="submission" date="2020-06" db="EMBL/GenBank/DDBJ databases">
        <authorList>
            <person name="Li R."/>
            <person name="Bekaert M."/>
        </authorList>
    </citation>
    <scope>NUCLEOTIDE SEQUENCE [LARGE SCALE GENOMIC DNA]</scope>
    <source>
        <strain evidence="10">wild</strain>
    </source>
</reference>
<evidence type="ECO:0000313" key="9">
    <source>
        <dbReference type="EMBL" id="CAC5406053.1"/>
    </source>
</evidence>
<dbReference type="InterPro" id="IPR008979">
    <property type="entry name" value="Galactose-bd-like_sf"/>
</dbReference>
<feature type="region of interest" description="Disordered" evidence="5">
    <location>
        <begin position="1"/>
        <end position="38"/>
    </location>
</feature>
<sequence>MGNSSSINESEDGPETTKMDDNSDSEDTGDKETPAVRDLNELFDHSALRNLVSKFKEEITENVLQQYRTQILRWLDDKDSKQEETISIAQFCDWLMTKSVSRDDAIKTFQQFDTDGSGVVETSTMIETVKSMSGPNLQGELGRSIRMMQACSLTPGFVDVYAGDKNAVKQHAEKILKYLLRNRCPSSFLPFPLLNGFNNTANMRGSVLKHVFKNIKESGPSFSQEGVLGSGEELRTISPCHNNIEVSSNSSESYRLTNGDPNTYWQSDGTARSHWIRLTNGDPNTYWQSDGTARSHWIRYSIMIITYENKRCNKDIISSSGDSSYMPELIHIVAGKNFRSLRQLKEIRIPSHVTGDVVLLKNCKIYYPIIQINIKRCRNDGCDTRIHGIKTVGYKVMKELGINVGDAAAVWYIQILASTVTMTLPLNPQLRPMVLEHTRRALDNIPPLSLCPASTERPKFLSKYVLQEVEKFVTDIALNDGEVVQEGLHMLLSFNLARGNVGGILRTLKLLQEFPETTLPCSELLRKMLQARDSCWEKSGHQLPVTILGTDGGKSDDNSGPENLLNHTWTSLPVEAFYTTEEGKTKCNIIFKSTEFIQITRIRLKNAQGSKGVRRGLLFVYRDSNEKFNLEEHTKRFESYNDWGKMEYDFSVQVRGAGIAGKPDNPIAYFTFEDDCNEIDIPVTWHPVGQYILIKLLEPRQEKETKLSVAGVRFYGFPRKQVLIDDEVSVKHPPNPDKKPNCNSLEIIQHVLEFIVDLAQDQVKKGISSGKSDYLEFGDTPIDTLWELYTAFRDNDQEKWQSCAILMLQLMYCLLPVSSAPEGEKKKCAEEMFQHFCKVIDDSSVVKTSKKYRLCKQLIVEGKLPSKVIDDSSVVKTSKKYRLCKQLIVEGKLPNKVIDDSSVVKTSKKYRLCKQLIVEGKLPSKVIDDSAVVKTSKKYRLCKQLIVEVVKTSKKYRLCKQLIVKGKLPSKVIDNSSVVKTSKKYRLCKQLIVKGKLPSKVINDSSVVKTSKKYRLCKQLIVEGKLPSKVIDDSLVVKTSKKYRLCKQLIVEESKLPSKVIDYSSVVKTSKKYRLCKQLIVEGKLPNKVIDDSSVVKTSKKYRLCKQLIVVGKLPSKVIDDSAVVKTGKKYRLCKQLIVEVGKLPSKVIDDSSVVKTSKKYRLCKQLIVEGKLPSKVIDDSAVVKTSKKYRLCKQLIVEGKLPSKVIDDSAVVKTSKKYRLCEQLIVQGKLPNKVIDDSAVVKISKKYRLCKQLIVEGKLPNKVINDSSVVKTSKKYRLCKQLIVEGKLPSKVIDDSSVVKTSKKYRLCKQLIVEGAAMFFPDKDARRKQLFSMMHHVENLSKSPSVMLVFQSLCRFFSSVDPSGLLELPNQVKEDYNSQAVLDIMETMLSVTYHEFTDTLDTGECHEQVIHLLELVCSLQTSLLSWCWSHMLEEENRTDLQKEKVIEISYQYSMSVAKKGTNACKLLLKQTKEKLMEFFKIPNSSFLGNIIRQLIMMLTYICDYCGSTARVVLIHSFQHLVLDLNDLAKMLPEIFPNITSDHWSTVQTDDIVLRTWEVESSHSYHNNEHETQVFGCPGANRFIVDFDPRCETERRYDYLMFTDATGYQMKFDQRVGSNKWPRQVQFTGPHVHFLFHSDNSNTEWGYKFKVTARGSPDVPLSWPFDLQLSLTKLMGRLCGATLASNSQAVKTLAIGPEDTAEQDVLRSELWTTLFRGGYMIGKLQHSLSGKFQAESSGTVLEFLLEVIDRKEGAPFRLIEKCRDHNKGLQVGGETIENAVIAVFTALIWHTQQLREDLQKYIAVSIGDHCVSDGILHAYSTAESIRMQLLHLRQKIAAAEKEEENDEEPALVCKDKALYLLKFAGLTKIQLKNEMRSKAAKQWKKLSNKKNEKIKLDVTDKYPSFRLVLEFVQDPAWTTERVNRMIQERVNHAKAISDVYSFTAEFLRIHCLSVSNGIFQIPAVLFFQELLSYQDGFAKHYADGLDGCGLQQEAKVRQAYYQLIRRLSEPFHNLHKHELDKKIMPAYEFIQACLLHLLDIEWQAYDLTFVTETKLPSLYLDVAKETVKMRDCMVDHQDEDNQLKEYDKFIKWFEDCSSGFEEWYEKNKVDDPKFKEEKRQVQMFVARFCDLLEVEISCDGCGVTLPGRRYRCLQCSDMDLCATCFAGGVKPEGDHADDHEFVHLVYKCNMCQAFIVGTRIHCSQCEDFDLCIGCHNKGSFPKEHNADHDITKFPMIKLKTSQSSDSMIQAYIHQHVWLLFTVQALATGDIIHNTNQYPDPDYIKLAAQLQSQCIDAVTHCLQQVPDDAEDGSKDILQEGRSLEQRQEEAFAIHSQERVMGLLGAMIPADSKSTLPGVTFNFSTVEFIQLLFKIAKGESGHEVNTQHLAMGLLGPLLKKSSPKVADEAVITKDWTSEVEGQKSIKYLFSFGANCLEKWGLELACSVAIF</sequence>
<dbReference type="SUPFAM" id="SSF57850">
    <property type="entry name" value="RING/U-box"/>
    <property type="match status" value="2"/>
</dbReference>
<dbReference type="PROSITE" id="PS50222">
    <property type="entry name" value="EF_HAND_2"/>
    <property type="match status" value="1"/>
</dbReference>
<evidence type="ECO:0008006" key="11">
    <source>
        <dbReference type="Google" id="ProtNLM"/>
    </source>
</evidence>
<organism evidence="9 10">
    <name type="scientific">Mytilus coruscus</name>
    <name type="common">Sea mussel</name>
    <dbReference type="NCBI Taxonomy" id="42192"/>
    <lineage>
        <taxon>Eukaryota</taxon>
        <taxon>Metazoa</taxon>
        <taxon>Spiralia</taxon>
        <taxon>Lophotrochozoa</taxon>
        <taxon>Mollusca</taxon>
        <taxon>Bivalvia</taxon>
        <taxon>Autobranchia</taxon>
        <taxon>Pteriomorphia</taxon>
        <taxon>Mytilida</taxon>
        <taxon>Mytiloidea</taxon>
        <taxon>Mytilidae</taxon>
        <taxon>Mytilinae</taxon>
        <taxon>Mytilus</taxon>
    </lineage>
</organism>
<dbReference type="InterPro" id="IPR011992">
    <property type="entry name" value="EF-hand-dom_pair"/>
</dbReference>
<feature type="domain" description="DOC" evidence="8">
    <location>
        <begin position="214"/>
        <end position="418"/>
    </location>
</feature>
<evidence type="ECO:0000256" key="1">
    <source>
        <dbReference type="ARBA" id="ARBA00022723"/>
    </source>
</evidence>
<keyword evidence="10" id="KW-1185">Reference proteome</keyword>
<evidence type="ECO:0000259" key="7">
    <source>
        <dbReference type="PROSITE" id="PS50222"/>
    </source>
</evidence>
<dbReference type="SMART" id="SM01337">
    <property type="entry name" value="APC10"/>
    <property type="match status" value="1"/>
</dbReference>
<dbReference type="InterPro" id="IPR000433">
    <property type="entry name" value="Znf_ZZ"/>
</dbReference>
<dbReference type="EMBL" id="CACVKT020007165">
    <property type="protein sequence ID" value="CAC5406053.1"/>
    <property type="molecule type" value="Genomic_DNA"/>
</dbReference>
<keyword evidence="2 4" id="KW-0863">Zinc-finger</keyword>
<evidence type="ECO:0000256" key="4">
    <source>
        <dbReference type="PROSITE-ProRule" id="PRU00228"/>
    </source>
</evidence>
<dbReference type="CDD" id="cd02249">
    <property type="entry name" value="ZZ"/>
    <property type="match status" value="1"/>
</dbReference>
<dbReference type="SUPFAM" id="SSF47473">
    <property type="entry name" value="EF-hand"/>
    <property type="match status" value="1"/>
</dbReference>
<dbReference type="GO" id="GO:0005509">
    <property type="term" value="F:calcium ion binding"/>
    <property type="evidence" value="ECO:0007669"/>
    <property type="project" value="InterPro"/>
</dbReference>
<dbReference type="PROSITE" id="PS01357">
    <property type="entry name" value="ZF_ZZ_1"/>
    <property type="match status" value="1"/>
</dbReference>
<feature type="compositionally biased region" description="Basic and acidic residues" evidence="5">
    <location>
        <begin position="28"/>
        <end position="38"/>
    </location>
</feature>
<dbReference type="Pfam" id="PF03256">
    <property type="entry name" value="ANAPC10"/>
    <property type="match status" value="1"/>
</dbReference>
<feature type="domain" description="ZZ-type" evidence="6">
    <location>
        <begin position="2183"/>
        <end position="2238"/>
    </location>
</feature>